<proteinExistence type="predicted"/>
<gene>
    <name evidence="1" type="ORF">GALL_441290</name>
</gene>
<dbReference type="EMBL" id="MLJW01002584">
    <property type="protein sequence ID" value="OIQ74225.1"/>
    <property type="molecule type" value="Genomic_DNA"/>
</dbReference>
<dbReference type="AlphaFoldDB" id="A0A1J5PRW6"/>
<sequence length="100" mass="10856">MDIAKRPGSWGAAGHAFEAAQLLSLSGLARTKQGSKWRVNIRAIVEFHPVICKAKLAASLHPARPIGFELLPESAKAAGIQRLAYFTHQVQVVMQVVNAR</sequence>
<accession>A0A1J5PRW6</accession>
<organism evidence="1">
    <name type="scientific">mine drainage metagenome</name>
    <dbReference type="NCBI Taxonomy" id="410659"/>
    <lineage>
        <taxon>unclassified sequences</taxon>
        <taxon>metagenomes</taxon>
        <taxon>ecological metagenomes</taxon>
    </lineage>
</organism>
<protein>
    <submittedName>
        <fullName evidence="1">Uncharacterized protein</fullName>
    </submittedName>
</protein>
<reference evidence="1" key="1">
    <citation type="submission" date="2016-10" db="EMBL/GenBank/DDBJ databases">
        <title>Sequence of Gallionella enrichment culture.</title>
        <authorList>
            <person name="Poehlein A."/>
            <person name="Muehling M."/>
            <person name="Daniel R."/>
        </authorList>
    </citation>
    <scope>NUCLEOTIDE SEQUENCE</scope>
</reference>
<comment type="caution">
    <text evidence="1">The sequence shown here is derived from an EMBL/GenBank/DDBJ whole genome shotgun (WGS) entry which is preliminary data.</text>
</comment>
<evidence type="ECO:0000313" key="1">
    <source>
        <dbReference type="EMBL" id="OIQ74225.1"/>
    </source>
</evidence>
<name>A0A1J5PRW6_9ZZZZ</name>